<sequence>MIRKNNLEILKEENVDRIANMGGEMWDQLAPVFRYLSISMISEFEIESIKKDLIGMAEEAELQHISLEEKLGIPAKEFCEDLIQSVRRDGGGKSKAGEICMVFLSSVVRTLTFFWVLDNVFFGEPGRINLFSIWFAVILGAIDVGALVALKFAFDRRKRGMIEVGGLVLILICFFYGGIRNSFIVISRGWNLFLGMILIAATVLTYGIQRWYWNRQSQKYEWK</sequence>
<reference evidence="2 3" key="1">
    <citation type="submission" date="2018-08" db="EMBL/GenBank/DDBJ databases">
        <title>A genome reference for cultivated species of the human gut microbiota.</title>
        <authorList>
            <person name="Zou Y."/>
            <person name="Xue W."/>
            <person name="Luo G."/>
        </authorList>
    </citation>
    <scope>NUCLEOTIDE SEQUENCE [LARGE SCALE GENOMIC DNA]</scope>
    <source>
        <strain evidence="2 3">AF37-2AT</strain>
    </source>
</reference>
<dbReference type="AlphaFoldDB" id="A0A3E3JYX3"/>
<evidence type="ECO:0008006" key="4">
    <source>
        <dbReference type="Google" id="ProtNLM"/>
    </source>
</evidence>
<feature type="transmembrane region" description="Helical" evidence="1">
    <location>
        <begin position="162"/>
        <end position="179"/>
    </location>
</feature>
<feature type="transmembrane region" description="Helical" evidence="1">
    <location>
        <begin position="128"/>
        <end position="150"/>
    </location>
</feature>
<gene>
    <name evidence="2" type="ORF">DW016_14290</name>
</gene>
<protein>
    <recommendedName>
        <fullName evidence="4">DUF1129 family protein</fullName>
    </recommendedName>
</protein>
<dbReference type="OrthoDB" id="1655249at2"/>
<feature type="transmembrane region" description="Helical" evidence="1">
    <location>
        <begin position="96"/>
        <end position="116"/>
    </location>
</feature>
<evidence type="ECO:0000313" key="2">
    <source>
        <dbReference type="EMBL" id="RGE84845.1"/>
    </source>
</evidence>
<comment type="caution">
    <text evidence="2">The sequence shown here is derived from an EMBL/GenBank/DDBJ whole genome shotgun (WGS) entry which is preliminary data.</text>
</comment>
<dbReference type="GeneID" id="97193535"/>
<dbReference type="EMBL" id="QVLX01000011">
    <property type="protein sequence ID" value="RGE84845.1"/>
    <property type="molecule type" value="Genomic_DNA"/>
</dbReference>
<feature type="transmembrane region" description="Helical" evidence="1">
    <location>
        <begin position="191"/>
        <end position="213"/>
    </location>
</feature>
<evidence type="ECO:0000313" key="3">
    <source>
        <dbReference type="Proteomes" id="UP000261080"/>
    </source>
</evidence>
<keyword evidence="1" id="KW-0812">Transmembrane</keyword>
<dbReference type="SUPFAM" id="SSF158560">
    <property type="entry name" value="BH3980-like"/>
    <property type="match status" value="1"/>
</dbReference>
<evidence type="ECO:0000256" key="1">
    <source>
        <dbReference type="SAM" id="Phobius"/>
    </source>
</evidence>
<dbReference type="RefSeq" id="WP_048620389.1">
    <property type="nucleotide sequence ID" value="NZ_BAABYU010000001.1"/>
</dbReference>
<organism evidence="2 3">
    <name type="scientific">Sellimonas intestinalis</name>
    <dbReference type="NCBI Taxonomy" id="1653434"/>
    <lineage>
        <taxon>Bacteria</taxon>
        <taxon>Bacillati</taxon>
        <taxon>Bacillota</taxon>
        <taxon>Clostridia</taxon>
        <taxon>Lachnospirales</taxon>
        <taxon>Lachnospiraceae</taxon>
        <taxon>Sellimonas</taxon>
    </lineage>
</organism>
<keyword evidence="1" id="KW-1133">Transmembrane helix</keyword>
<accession>A0A3E3JYX3</accession>
<proteinExistence type="predicted"/>
<dbReference type="Proteomes" id="UP000261080">
    <property type="component" value="Unassembled WGS sequence"/>
</dbReference>
<name>A0A3E3JYX3_9FIRM</name>
<keyword evidence="3" id="KW-1185">Reference proteome</keyword>
<keyword evidence="1" id="KW-0472">Membrane</keyword>